<accession>A0AAU8KWW5</accession>
<sequence>MSDDKVVPMKKREDRYEALVGARAEFQENVYGAIHAAWNSGVDRELMRDQMLCILHRIMADLDFDQVKFEPEEPA</sequence>
<organism evidence="1">
    <name type="scientific">Pseudomonas phage vB_PaeP_FBPa42</name>
    <dbReference type="NCBI Taxonomy" id="3231240"/>
    <lineage>
        <taxon>Viruses</taxon>
    </lineage>
</organism>
<dbReference type="EMBL" id="PP813864">
    <property type="protein sequence ID" value="XCN26756.1"/>
    <property type="molecule type" value="Genomic_DNA"/>
</dbReference>
<reference evidence="1" key="1">
    <citation type="submission" date="2024-05" db="EMBL/GenBank/DDBJ databases">
        <title>Defense systems in Pseudomonas aeruginosa.</title>
        <authorList>
            <person name="van den Berg D.F."/>
            <person name="Costa R.A."/>
        </authorList>
    </citation>
    <scope>NUCLEOTIDE SEQUENCE</scope>
</reference>
<evidence type="ECO:0000313" key="1">
    <source>
        <dbReference type="EMBL" id="XCN26756.1"/>
    </source>
</evidence>
<proteinExistence type="predicted"/>
<name>A0AAU8KWW5_9VIRU</name>
<protein>
    <submittedName>
        <fullName evidence="1">Uncharacterized protein</fullName>
    </submittedName>
</protein>